<dbReference type="EMBL" id="OZ075133">
    <property type="protein sequence ID" value="CAL4986559.1"/>
    <property type="molecule type" value="Genomic_DNA"/>
</dbReference>
<dbReference type="PANTHER" id="PTHR33110:SF79">
    <property type="entry name" value="OS12G0155900 PROTEIN"/>
    <property type="match status" value="1"/>
</dbReference>
<name>A0ABC9APW9_9POAL</name>
<dbReference type="AlphaFoldDB" id="A0ABC9APW9"/>
<organism evidence="3 5">
    <name type="scientific">Urochloa decumbens</name>
    <dbReference type="NCBI Taxonomy" id="240449"/>
    <lineage>
        <taxon>Eukaryota</taxon>
        <taxon>Viridiplantae</taxon>
        <taxon>Streptophyta</taxon>
        <taxon>Embryophyta</taxon>
        <taxon>Tracheophyta</taxon>
        <taxon>Spermatophyta</taxon>
        <taxon>Magnoliopsida</taxon>
        <taxon>Liliopsida</taxon>
        <taxon>Poales</taxon>
        <taxon>Poaceae</taxon>
        <taxon>PACMAD clade</taxon>
        <taxon>Panicoideae</taxon>
        <taxon>Panicodae</taxon>
        <taxon>Paniceae</taxon>
        <taxon>Melinidinae</taxon>
        <taxon>Urochloa</taxon>
    </lineage>
</organism>
<dbReference type="InterPro" id="IPR005174">
    <property type="entry name" value="KIB1-4_b-propeller"/>
</dbReference>
<dbReference type="EMBL" id="OZ075132">
    <property type="protein sequence ID" value="CAL4983254.1"/>
    <property type="molecule type" value="Genomic_DNA"/>
</dbReference>
<keyword evidence="5" id="KW-1185">Reference proteome</keyword>
<reference evidence="5" key="1">
    <citation type="submission" date="2024-06" db="EMBL/GenBank/DDBJ databases">
        <authorList>
            <person name="Ryan C."/>
        </authorList>
    </citation>
    <scope>NUCLEOTIDE SEQUENCE [LARGE SCALE GENOMIC DNA]</scope>
</reference>
<proteinExistence type="predicted"/>
<evidence type="ECO:0000256" key="1">
    <source>
        <dbReference type="SAM" id="MobiDB-lite"/>
    </source>
</evidence>
<evidence type="ECO:0000313" key="4">
    <source>
        <dbReference type="EMBL" id="CAL4986559.1"/>
    </source>
</evidence>
<reference evidence="3 5" key="2">
    <citation type="submission" date="2024-10" db="EMBL/GenBank/DDBJ databases">
        <authorList>
            <person name="Ryan C."/>
        </authorList>
    </citation>
    <scope>NUCLEOTIDE SEQUENCE [LARGE SCALE GENOMIC DNA]</scope>
</reference>
<feature type="region of interest" description="Disordered" evidence="1">
    <location>
        <begin position="1"/>
        <end position="28"/>
    </location>
</feature>
<evidence type="ECO:0000313" key="5">
    <source>
        <dbReference type="Proteomes" id="UP001497457"/>
    </source>
</evidence>
<evidence type="ECO:0000259" key="2">
    <source>
        <dbReference type="Pfam" id="PF03478"/>
    </source>
</evidence>
<dbReference type="PANTHER" id="PTHR33110">
    <property type="entry name" value="F-BOX/KELCH-REPEAT PROTEIN-RELATED"/>
    <property type="match status" value="1"/>
</dbReference>
<protein>
    <recommendedName>
        <fullName evidence="2">KIB1-4 beta-propeller domain-containing protein</fullName>
    </recommendedName>
</protein>
<evidence type="ECO:0000313" key="3">
    <source>
        <dbReference type="EMBL" id="CAL4983254.1"/>
    </source>
</evidence>
<feature type="domain" description="KIB1-4 beta-propeller" evidence="2">
    <location>
        <begin position="88"/>
        <end position="372"/>
    </location>
</feature>
<accession>A0ABC9APW9</accession>
<feature type="compositionally biased region" description="Polar residues" evidence="1">
    <location>
        <begin position="8"/>
        <end position="17"/>
    </location>
</feature>
<sequence length="398" mass="45252">MGARPSKGRSSPPSTGLPQDPSSPSSSPWMDLQPDFADLLLRRLTSHADRVRFAAVCCHWRYVAREYSSHGLPPPLPWVRFPKGAFKNLSDGKWHFFRIREQDTCNGTFGNWQLFEEEEPRHGCHYYLKNPLSGATMRLPGRYDESIYLNKDGSREMSSTRRWSEFKIQKVIVCSDDLVAAKVSYYLHCSEMQSVVVCCRPGMSSWSRGLSNGHWYADMAFYGQKLYAVTREGHLFAHEVATNTSKPWVYQIEQVIPAPSSDGFFLESPCAMSCYLVISHTGKLLMVRWVRTPQNKKVELKVFEADLKMLQWLEVKSLDDQVLFVSSDCSKAISASGDGDYMEGNKIYLADYSLNLFLYGSSHTNESACVYDMTSNKFQPLSLGGGITRAWHVAWFFP</sequence>
<dbReference type="Proteomes" id="UP001497457">
    <property type="component" value="Chromosome 23rd"/>
</dbReference>
<gene>
    <name evidence="3" type="ORF">URODEC1_LOCUS56994</name>
    <name evidence="4" type="ORF">URODEC1_LOCUS58454</name>
</gene>
<dbReference type="Proteomes" id="UP001497457">
    <property type="component" value="Chromosome 22rd"/>
</dbReference>
<dbReference type="Pfam" id="PF03478">
    <property type="entry name" value="Beta-prop_KIB1-4"/>
    <property type="match status" value="1"/>
</dbReference>